<accession>A0A0A9CEB2</accession>
<reference evidence="1" key="1">
    <citation type="submission" date="2014-09" db="EMBL/GenBank/DDBJ databases">
        <authorList>
            <person name="Magalhaes I.L.F."/>
            <person name="Oliveira U."/>
            <person name="Santos F.R."/>
            <person name="Vidigal T.H.D.A."/>
            <person name="Brescovit A.D."/>
            <person name="Santos A.J."/>
        </authorList>
    </citation>
    <scope>NUCLEOTIDE SEQUENCE</scope>
    <source>
        <tissue evidence="1">Shoot tissue taken approximately 20 cm above the soil surface</tissue>
    </source>
</reference>
<evidence type="ECO:0000313" key="1">
    <source>
        <dbReference type="EMBL" id="JAD73926.1"/>
    </source>
</evidence>
<proteinExistence type="predicted"/>
<reference evidence="1" key="2">
    <citation type="journal article" date="2015" name="Data Brief">
        <title>Shoot transcriptome of the giant reed, Arundo donax.</title>
        <authorList>
            <person name="Barrero R.A."/>
            <person name="Guerrero F.D."/>
            <person name="Moolhuijzen P."/>
            <person name="Goolsby J.A."/>
            <person name="Tidwell J."/>
            <person name="Bellgard S.E."/>
            <person name="Bellgard M.I."/>
        </authorList>
    </citation>
    <scope>NUCLEOTIDE SEQUENCE</scope>
    <source>
        <tissue evidence="1">Shoot tissue taken approximately 20 cm above the soil surface</tissue>
    </source>
</reference>
<protein>
    <submittedName>
        <fullName evidence="1">Uncharacterized protein</fullName>
    </submittedName>
</protein>
<dbReference type="EMBL" id="GBRH01223969">
    <property type="protein sequence ID" value="JAD73926.1"/>
    <property type="molecule type" value="Transcribed_RNA"/>
</dbReference>
<name>A0A0A9CEB2_ARUDO</name>
<dbReference type="AlphaFoldDB" id="A0A0A9CEB2"/>
<sequence>MYRSSPNLGVTSPQLRICALHC</sequence>
<organism evidence="1">
    <name type="scientific">Arundo donax</name>
    <name type="common">Giant reed</name>
    <name type="synonym">Donax arundinaceus</name>
    <dbReference type="NCBI Taxonomy" id="35708"/>
    <lineage>
        <taxon>Eukaryota</taxon>
        <taxon>Viridiplantae</taxon>
        <taxon>Streptophyta</taxon>
        <taxon>Embryophyta</taxon>
        <taxon>Tracheophyta</taxon>
        <taxon>Spermatophyta</taxon>
        <taxon>Magnoliopsida</taxon>
        <taxon>Liliopsida</taxon>
        <taxon>Poales</taxon>
        <taxon>Poaceae</taxon>
        <taxon>PACMAD clade</taxon>
        <taxon>Arundinoideae</taxon>
        <taxon>Arundineae</taxon>
        <taxon>Arundo</taxon>
    </lineage>
</organism>